<comment type="caution">
    <text evidence="6">The sequence shown here is derived from an EMBL/GenBank/DDBJ whole genome shotgun (WGS) entry which is preliminary data.</text>
</comment>
<evidence type="ECO:0000313" key="7">
    <source>
        <dbReference type="Proteomes" id="UP000261905"/>
    </source>
</evidence>
<protein>
    <recommendedName>
        <fullName evidence="4 5">Flagellar hook-basal body complex protein FliE</fullName>
    </recommendedName>
</protein>
<dbReference type="GO" id="GO:0071973">
    <property type="term" value="P:bacterial-type flagellum-dependent cell motility"/>
    <property type="evidence" value="ECO:0007669"/>
    <property type="project" value="InterPro"/>
</dbReference>
<dbReference type="GO" id="GO:0009425">
    <property type="term" value="C:bacterial-type flagellum basal body"/>
    <property type="evidence" value="ECO:0007669"/>
    <property type="project" value="UniProtKB-SubCell"/>
</dbReference>
<dbReference type="GO" id="GO:0003774">
    <property type="term" value="F:cytoskeletal motor activity"/>
    <property type="evidence" value="ECO:0007669"/>
    <property type="project" value="InterPro"/>
</dbReference>
<name>A0A371PK24_9BACL</name>
<dbReference type="EMBL" id="QUBQ01000001">
    <property type="protein sequence ID" value="REK76503.1"/>
    <property type="molecule type" value="Genomic_DNA"/>
</dbReference>
<dbReference type="AlphaFoldDB" id="A0A371PK24"/>
<keyword evidence="3 4" id="KW-0975">Bacterial flagellum</keyword>
<sequence length="101" mass="11248">MIQSMLLGPAAPAKMVQTKPIEQATPAELTKSFGQYLQTALESVSAQEKSIHKLNDQYLVGQVDVTQVLVAAEQAHLSLQFTSQIRNKVVEAYQEMMRMQI</sequence>
<keyword evidence="6" id="KW-0282">Flagellum</keyword>
<reference evidence="6 7" key="1">
    <citation type="submission" date="2018-08" db="EMBL/GenBank/DDBJ databases">
        <title>Paenibacillus sp. M4BSY-1, whole genome shotgun sequence.</title>
        <authorList>
            <person name="Tuo L."/>
        </authorList>
    </citation>
    <scope>NUCLEOTIDE SEQUENCE [LARGE SCALE GENOMIC DNA]</scope>
    <source>
        <strain evidence="6 7">M4BSY-1</strain>
    </source>
</reference>
<dbReference type="Pfam" id="PF02049">
    <property type="entry name" value="FliE"/>
    <property type="match status" value="1"/>
</dbReference>
<proteinExistence type="inferred from homology"/>
<dbReference type="NCBIfam" id="TIGR00205">
    <property type="entry name" value="fliE"/>
    <property type="match status" value="1"/>
</dbReference>
<evidence type="ECO:0000256" key="3">
    <source>
        <dbReference type="ARBA" id="ARBA00023143"/>
    </source>
</evidence>
<dbReference type="InterPro" id="IPR001624">
    <property type="entry name" value="FliE"/>
</dbReference>
<comment type="subcellular location">
    <subcellularLocation>
        <location evidence="1 4">Bacterial flagellum basal body</location>
    </subcellularLocation>
</comment>
<dbReference type="PANTHER" id="PTHR34653:SF1">
    <property type="entry name" value="FLAGELLAR HOOK-BASAL BODY COMPLEX PROTEIN FLIE"/>
    <property type="match status" value="1"/>
</dbReference>
<evidence type="ECO:0000256" key="1">
    <source>
        <dbReference type="ARBA" id="ARBA00004117"/>
    </source>
</evidence>
<keyword evidence="6" id="KW-0969">Cilium</keyword>
<organism evidence="6 7">
    <name type="scientific">Paenibacillus paeoniae</name>
    <dbReference type="NCBI Taxonomy" id="2292705"/>
    <lineage>
        <taxon>Bacteria</taxon>
        <taxon>Bacillati</taxon>
        <taxon>Bacillota</taxon>
        <taxon>Bacilli</taxon>
        <taxon>Bacillales</taxon>
        <taxon>Paenibacillaceae</taxon>
        <taxon>Paenibacillus</taxon>
    </lineage>
</organism>
<dbReference type="PRINTS" id="PR01006">
    <property type="entry name" value="FLGHOOKFLIE"/>
</dbReference>
<keyword evidence="6" id="KW-0966">Cell projection</keyword>
<comment type="similarity">
    <text evidence="2 4">Belongs to the FliE family.</text>
</comment>
<evidence type="ECO:0000256" key="2">
    <source>
        <dbReference type="ARBA" id="ARBA00009272"/>
    </source>
</evidence>
<dbReference type="GO" id="GO:0005198">
    <property type="term" value="F:structural molecule activity"/>
    <property type="evidence" value="ECO:0007669"/>
    <property type="project" value="UniProtKB-UniRule"/>
</dbReference>
<gene>
    <name evidence="4 6" type="primary">fliE</name>
    <name evidence="6" type="ORF">DX130_05545</name>
</gene>
<dbReference type="Proteomes" id="UP000261905">
    <property type="component" value="Unassembled WGS sequence"/>
</dbReference>
<evidence type="ECO:0000256" key="4">
    <source>
        <dbReference type="HAMAP-Rule" id="MF_00724"/>
    </source>
</evidence>
<dbReference type="HAMAP" id="MF_00724">
    <property type="entry name" value="FliE"/>
    <property type="match status" value="1"/>
</dbReference>
<dbReference type="PANTHER" id="PTHR34653">
    <property type="match status" value="1"/>
</dbReference>
<evidence type="ECO:0000313" key="6">
    <source>
        <dbReference type="EMBL" id="REK76503.1"/>
    </source>
</evidence>
<accession>A0A371PK24</accession>
<evidence type="ECO:0000256" key="5">
    <source>
        <dbReference type="NCBIfam" id="TIGR00205"/>
    </source>
</evidence>
<keyword evidence="7" id="KW-1185">Reference proteome</keyword>
<dbReference type="OrthoDB" id="9812413at2"/>